<name>A0A1B6GB00_9HEMI</name>
<feature type="non-terminal residue" evidence="1">
    <location>
        <position position="1"/>
    </location>
</feature>
<organism evidence="1">
    <name type="scientific">Cuerna arida</name>
    <dbReference type="NCBI Taxonomy" id="1464854"/>
    <lineage>
        <taxon>Eukaryota</taxon>
        <taxon>Metazoa</taxon>
        <taxon>Ecdysozoa</taxon>
        <taxon>Arthropoda</taxon>
        <taxon>Hexapoda</taxon>
        <taxon>Insecta</taxon>
        <taxon>Pterygota</taxon>
        <taxon>Neoptera</taxon>
        <taxon>Paraneoptera</taxon>
        <taxon>Hemiptera</taxon>
        <taxon>Auchenorrhyncha</taxon>
        <taxon>Membracoidea</taxon>
        <taxon>Cicadellidae</taxon>
        <taxon>Cicadellinae</taxon>
        <taxon>Proconiini</taxon>
        <taxon>Cuerna</taxon>
    </lineage>
</organism>
<feature type="non-terminal residue" evidence="1">
    <location>
        <position position="118"/>
    </location>
</feature>
<reference evidence="1" key="1">
    <citation type="submission" date="2015-11" db="EMBL/GenBank/DDBJ databases">
        <title>De novo transcriptome assembly of four potential Pierce s Disease insect vectors from Arizona vineyards.</title>
        <authorList>
            <person name="Tassone E.E."/>
        </authorList>
    </citation>
    <scope>NUCLEOTIDE SEQUENCE</scope>
</reference>
<gene>
    <name evidence="1" type="ORF">g.46611</name>
</gene>
<dbReference type="AlphaFoldDB" id="A0A1B6GB00"/>
<proteinExistence type="predicted"/>
<accession>A0A1B6GB00</accession>
<evidence type="ECO:0000313" key="1">
    <source>
        <dbReference type="EMBL" id="JAS59602.1"/>
    </source>
</evidence>
<sequence>RVTKDKAPWRNDIIVKHTKLKNKLRNKYWKTRDSVDWNNYKRARNNLNELVWKTKKAFFTEKLSSNKNPKEFWTCLKKCNVVDNNKHKSFPLQLNIDDINKYFIEMGCEKEVSAEKNA</sequence>
<protein>
    <submittedName>
        <fullName evidence="1">Uncharacterized protein</fullName>
    </submittedName>
</protein>
<dbReference type="EMBL" id="GECZ01010167">
    <property type="protein sequence ID" value="JAS59602.1"/>
    <property type="molecule type" value="Transcribed_RNA"/>
</dbReference>